<reference evidence="10 11" key="1">
    <citation type="submission" date="2017-03" db="EMBL/GenBank/DDBJ databases">
        <title>Whole genome sequences of fourteen strains of Bradyrhizobium canariense and one strain of Bradyrhizobium japonicum isolated from Lupinus (Papilionoideae: Genisteae) species in Algeria.</title>
        <authorList>
            <person name="Crovadore J."/>
            <person name="Chekireb D."/>
            <person name="Brachmann A."/>
            <person name="Chablais R."/>
            <person name="Cochard B."/>
            <person name="Lefort F."/>
        </authorList>
    </citation>
    <scope>NUCLEOTIDE SEQUENCE [LARGE SCALE GENOMIC DNA]</scope>
    <source>
        <strain evidence="10 11">UBMAN05</strain>
    </source>
</reference>
<feature type="transmembrane region" description="Helical" evidence="8">
    <location>
        <begin position="430"/>
        <end position="454"/>
    </location>
</feature>
<feature type="transmembrane region" description="Helical" evidence="8">
    <location>
        <begin position="507"/>
        <end position="529"/>
    </location>
</feature>
<dbReference type="PANTHER" id="PTHR42929:SF5">
    <property type="entry name" value="ABC TRANSPORTER PERMEASE PROTEIN"/>
    <property type="match status" value="1"/>
</dbReference>
<dbReference type="EMBL" id="NAFK01000117">
    <property type="protein sequence ID" value="OSJ34901.1"/>
    <property type="molecule type" value="Genomic_DNA"/>
</dbReference>
<keyword evidence="5 8" id="KW-0812">Transmembrane</keyword>
<comment type="caution">
    <text evidence="10">The sequence shown here is derived from an EMBL/GenBank/DDBJ whole genome shotgun (WGS) entry which is preliminary data.</text>
</comment>
<dbReference type="RefSeq" id="WP_085383386.1">
    <property type="nucleotide sequence ID" value="NZ_NAFJ01000096.1"/>
</dbReference>
<organism evidence="10 11">
    <name type="scientific">Bradyrhizobium canariense</name>
    <dbReference type="NCBI Taxonomy" id="255045"/>
    <lineage>
        <taxon>Bacteria</taxon>
        <taxon>Pseudomonadati</taxon>
        <taxon>Pseudomonadota</taxon>
        <taxon>Alphaproteobacteria</taxon>
        <taxon>Hyphomicrobiales</taxon>
        <taxon>Nitrobacteraceae</taxon>
        <taxon>Bradyrhizobium</taxon>
    </lineage>
</organism>
<evidence type="ECO:0000256" key="7">
    <source>
        <dbReference type="ARBA" id="ARBA00023136"/>
    </source>
</evidence>
<feature type="transmembrane region" description="Helical" evidence="8">
    <location>
        <begin position="264"/>
        <end position="285"/>
    </location>
</feature>
<dbReference type="SUPFAM" id="SSF161098">
    <property type="entry name" value="MetI-like"/>
    <property type="match status" value="2"/>
</dbReference>
<evidence type="ECO:0000256" key="2">
    <source>
        <dbReference type="ARBA" id="ARBA00007069"/>
    </source>
</evidence>
<feature type="transmembrane region" description="Helical" evidence="8">
    <location>
        <begin position="21"/>
        <end position="42"/>
    </location>
</feature>
<keyword evidence="3 8" id="KW-0813">Transport</keyword>
<comment type="subcellular location">
    <subcellularLocation>
        <location evidence="1 8">Cell membrane</location>
        <topology evidence="1 8">Multi-pass membrane protein</topology>
    </subcellularLocation>
</comment>
<feature type="transmembrane region" description="Helical" evidence="8">
    <location>
        <begin position="162"/>
        <end position="180"/>
    </location>
</feature>
<gene>
    <name evidence="10" type="ORF">BST63_02805</name>
</gene>
<evidence type="ECO:0000259" key="9">
    <source>
        <dbReference type="PROSITE" id="PS50928"/>
    </source>
</evidence>
<evidence type="ECO:0000313" key="10">
    <source>
        <dbReference type="EMBL" id="OSJ34901.1"/>
    </source>
</evidence>
<feature type="domain" description="ABC transmembrane type-1" evidence="9">
    <location>
        <begin position="75"/>
        <end position="285"/>
    </location>
</feature>
<evidence type="ECO:0000256" key="8">
    <source>
        <dbReference type="RuleBase" id="RU363032"/>
    </source>
</evidence>
<keyword evidence="11" id="KW-1185">Reference proteome</keyword>
<feature type="transmembrane region" description="Helical" evidence="8">
    <location>
        <begin position="212"/>
        <end position="234"/>
    </location>
</feature>
<accession>A0ABX3XBW1</accession>
<dbReference type="Proteomes" id="UP000193884">
    <property type="component" value="Unassembled WGS sequence"/>
</dbReference>
<evidence type="ECO:0000256" key="3">
    <source>
        <dbReference type="ARBA" id="ARBA00022448"/>
    </source>
</evidence>
<feature type="transmembrane region" description="Helical" evidence="8">
    <location>
        <begin position="107"/>
        <end position="131"/>
    </location>
</feature>
<dbReference type="CDD" id="cd06261">
    <property type="entry name" value="TM_PBP2"/>
    <property type="match status" value="2"/>
</dbReference>
<dbReference type="InterPro" id="IPR035906">
    <property type="entry name" value="MetI-like_sf"/>
</dbReference>
<evidence type="ECO:0000256" key="4">
    <source>
        <dbReference type="ARBA" id="ARBA00022475"/>
    </source>
</evidence>
<proteinExistence type="inferred from homology"/>
<keyword evidence="7 8" id="KW-0472">Membrane</keyword>
<evidence type="ECO:0000256" key="5">
    <source>
        <dbReference type="ARBA" id="ARBA00022692"/>
    </source>
</evidence>
<feature type="transmembrane region" description="Helical" evidence="8">
    <location>
        <begin position="391"/>
        <end position="418"/>
    </location>
</feature>
<evidence type="ECO:0000256" key="6">
    <source>
        <dbReference type="ARBA" id="ARBA00022989"/>
    </source>
</evidence>
<dbReference type="PANTHER" id="PTHR42929">
    <property type="entry name" value="INNER MEMBRANE ABC TRANSPORTER PERMEASE PROTEIN YDCU-RELATED-RELATED"/>
    <property type="match status" value="1"/>
</dbReference>
<name>A0ABX3XBW1_9BRAD</name>
<dbReference type="InterPro" id="IPR000515">
    <property type="entry name" value="MetI-like"/>
</dbReference>
<feature type="transmembrane region" description="Helical" evidence="8">
    <location>
        <begin position="564"/>
        <end position="582"/>
    </location>
</feature>
<dbReference type="Pfam" id="PF00528">
    <property type="entry name" value="BPD_transp_1"/>
    <property type="match status" value="2"/>
</dbReference>
<feature type="domain" description="ABC transmembrane type-1" evidence="9">
    <location>
        <begin position="395"/>
        <end position="583"/>
    </location>
</feature>
<keyword evidence="6 8" id="KW-1133">Transmembrane helix</keyword>
<feature type="transmembrane region" description="Helical" evidence="8">
    <location>
        <begin position="344"/>
        <end position="371"/>
    </location>
</feature>
<sequence>MTPISYSEPIVRAAPRSPARLSAMSCLQIAPAVLLLVLFFALPLLRSIWDSFNGTSFSFQRYHDIFTDEIYYVVFNRTLRTAVICTVASVALGFPLAYFMSTLNRRAATFVGVFVLVPLFTAIIIRTYAWMTILSRGGVLNKALLAVGLIDSPIRILGTSTAVYLVMIHVLIPIAVLVMYSSMARIDRTLLTAAQVLGATPVQAFLRVLVPLYVPGIISASMLVFILTMGAYVVPPLVGAPSDAMITQLIVSKITSLFDLKTGYALSASLLGVTLLVLAVSNIVVPVEQVWSLQTSQKTRNWRGRLVWQRLAVPTRRVQSMLEAFIDFSIGRPAWLVPTLLKAYVALLLFFIVAPLTVVYALSFSSSPFLVFPPPGFSLQWYERFFTSPEWRAALIMSLKVAVVVASLATAICSAAAFGLVRGQFQAKRLLFVFIVSPLLIPGIVVALSIYVSISDLGLIGTYAGLVIGHLVGAVPAGVVIVLAAVRGLDRNLEHAAASLGASPFRTLRTIVLPLLAPALGSAWVMSFLHSFDELLVTLFVLGRQSQTVPVKMWGDIQIQIDPVISAASCTIMTVVALIIIVSQYRALALQKPKAPIVL</sequence>
<dbReference type="Gene3D" id="1.10.3720.10">
    <property type="entry name" value="MetI-like"/>
    <property type="match status" value="2"/>
</dbReference>
<keyword evidence="4" id="KW-1003">Cell membrane</keyword>
<evidence type="ECO:0000313" key="11">
    <source>
        <dbReference type="Proteomes" id="UP000193884"/>
    </source>
</evidence>
<feature type="transmembrane region" description="Helical" evidence="8">
    <location>
        <begin position="460"/>
        <end position="486"/>
    </location>
</feature>
<protein>
    <recommendedName>
        <fullName evidence="9">ABC transmembrane type-1 domain-containing protein</fullName>
    </recommendedName>
</protein>
<evidence type="ECO:0000256" key="1">
    <source>
        <dbReference type="ARBA" id="ARBA00004651"/>
    </source>
</evidence>
<comment type="similarity">
    <text evidence="2">Belongs to the binding-protein-dependent transport system permease family. CysTW subfamily.</text>
</comment>
<feature type="transmembrane region" description="Helical" evidence="8">
    <location>
        <begin position="81"/>
        <end position="100"/>
    </location>
</feature>
<dbReference type="PROSITE" id="PS50928">
    <property type="entry name" value="ABC_TM1"/>
    <property type="match status" value="2"/>
</dbReference>